<evidence type="ECO:0000256" key="9">
    <source>
        <dbReference type="SAM" id="SignalP"/>
    </source>
</evidence>
<dbReference type="GO" id="GO:0006567">
    <property type="term" value="P:L-threonine catabolic process"/>
    <property type="evidence" value="ECO:0007669"/>
    <property type="project" value="TreeGrafter"/>
</dbReference>
<dbReference type="GO" id="GO:0005525">
    <property type="term" value="F:GTP binding"/>
    <property type="evidence" value="ECO:0007669"/>
    <property type="project" value="UniProtKB-KW"/>
</dbReference>
<dbReference type="SMART" id="SM00178">
    <property type="entry name" value="SAR"/>
    <property type="match status" value="1"/>
</dbReference>
<dbReference type="CDD" id="cd06502">
    <property type="entry name" value="TA_like"/>
    <property type="match status" value="1"/>
</dbReference>
<feature type="binding site" evidence="7">
    <location>
        <position position="74"/>
    </location>
    <ligand>
        <name>GTP</name>
        <dbReference type="ChEBI" id="CHEBI:37565"/>
    </ligand>
</feature>
<comment type="cofactor">
    <cofactor evidence="1">
        <name>pyridoxal 5'-phosphate</name>
        <dbReference type="ChEBI" id="CHEBI:597326"/>
    </cofactor>
</comment>
<evidence type="ECO:0000256" key="2">
    <source>
        <dbReference type="ARBA" id="ARBA00006966"/>
    </source>
</evidence>
<feature type="domain" description="Aromatic amino acid beta-eliminating lyase/threonine aldolase" evidence="10">
    <location>
        <begin position="181"/>
        <end position="466"/>
    </location>
</feature>
<dbReference type="NCBIfam" id="TIGR00231">
    <property type="entry name" value="small_GTP"/>
    <property type="match status" value="1"/>
</dbReference>
<accession>A0A9P7PXP8</accession>
<keyword evidence="9" id="KW-0732">Signal</keyword>
<dbReference type="SUPFAM" id="SSF53383">
    <property type="entry name" value="PLP-dependent transferases"/>
    <property type="match status" value="1"/>
</dbReference>
<dbReference type="Pfam" id="PF00025">
    <property type="entry name" value="Arf"/>
    <property type="match status" value="1"/>
</dbReference>
<evidence type="ECO:0000256" key="5">
    <source>
        <dbReference type="ARBA" id="ARBA00023134"/>
    </source>
</evidence>
<dbReference type="GO" id="GO:0008732">
    <property type="term" value="F:L-allo-threonine aldolase activity"/>
    <property type="evidence" value="ECO:0007669"/>
    <property type="project" value="TreeGrafter"/>
</dbReference>
<gene>
    <name evidence="11" type="ORF">E4U13_005162</name>
</gene>
<proteinExistence type="inferred from homology"/>
<dbReference type="PANTHER" id="PTHR48097:SF9">
    <property type="entry name" value="L-THREONINE ALDOLASE"/>
    <property type="match status" value="1"/>
</dbReference>
<evidence type="ECO:0000256" key="7">
    <source>
        <dbReference type="PIRSR" id="PIRSR606689-1"/>
    </source>
</evidence>
<dbReference type="PRINTS" id="PR00328">
    <property type="entry name" value="SAR1GTPBP"/>
</dbReference>
<evidence type="ECO:0000313" key="11">
    <source>
        <dbReference type="EMBL" id="KAG6110919.1"/>
    </source>
</evidence>
<dbReference type="PROSITE" id="PS51419">
    <property type="entry name" value="RAB"/>
    <property type="match status" value="1"/>
</dbReference>
<evidence type="ECO:0000256" key="4">
    <source>
        <dbReference type="ARBA" id="ARBA00022898"/>
    </source>
</evidence>
<dbReference type="SMART" id="SM00177">
    <property type="entry name" value="ARF"/>
    <property type="match status" value="1"/>
</dbReference>
<evidence type="ECO:0000259" key="10">
    <source>
        <dbReference type="Pfam" id="PF01212"/>
    </source>
</evidence>
<evidence type="ECO:0000256" key="6">
    <source>
        <dbReference type="ARBA" id="ARBA00023239"/>
    </source>
</evidence>
<dbReference type="EMBL" id="SRQM01000410">
    <property type="protein sequence ID" value="KAG6110919.1"/>
    <property type="molecule type" value="Genomic_DNA"/>
</dbReference>
<keyword evidence="12" id="KW-1185">Reference proteome</keyword>
<keyword evidence="6" id="KW-0456">Lyase</keyword>
<comment type="caution">
    <text evidence="11">The sequence shown here is derived from an EMBL/GenBank/DDBJ whole genome shotgun (WGS) entry which is preliminary data.</text>
</comment>
<dbReference type="InterPro" id="IPR023603">
    <property type="entry name" value="Low_specificity_L-TA-like"/>
</dbReference>
<keyword evidence="5 7" id="KW-0342">GTP-binding</keyword>
<dbReference type="InterPro" id="IPR015424">
    <property type="entry name" value="PyrdxlP-dep_Trfase"/>
</dbReference>
<feature type="binding site" evidence="7">
    <location>
        <begin position="27"/>
        <end position="34"/>
    </location>
    <ligand>
        <name>GTP</name>
        <dbReference type="ChEBI" id="CHEBI:37565"/>
    </ligand>
</feature>
<feature type="signal peptide" evidence="9">
    <location>
        <begin position="1"/>
        <end position="18"/>
    </location>
</feature>
<dbReference type="FunFam" id="3.40.50.300:FF:001120">
    <property type="entry name" value="ADP-ribosylation factor family"/>
    <property type="match status" value="1"/>
</dbReference>
<dbReference type="AlphaFoldDB" id="A0A9P7PXP8"/>
<dbReference type="CDD" id="cd04159">
    <property type="entry name" value="Arl10_like"/>
    <property type="match status" value="1"/>
</dbReference>
<dbReference type="InterPro" id="IPR015422">
    <property type="entry name" value="PyrdxlP-dep_Trfase_small"/>
</dbReference>
<dbReference type="InterPro" id="IPR006689">
    <property type="entry name" value="Small_GTPase_ARF/SAR"/>
</dbReference>
<dbReference type="InterPro" id="IPR027417">
    <property type="entry name" value="P-loop_NTPase"/>
</dbReference>
<comment type="similarity">
    <text evidence="2">Belongs to the threonine aldolase family.</text>
</comment>
<feature type="binding site" evidence="7">
    <location>
        <begin position="130"/>
        <end position="133"/>
    </location>
    <ligand>
        <name>GTP</name>
        <dbReference type="ChEBI" id="CHEBI:37565"/>
    </ligand>
</feature>
<organism evidence="11 12">
    <name type="scientific">Claviceps humidiphila</name>
    <dbReference type="NCBI Taxonomy" id="1294629"/>
    <lineage>
        <taxon>Eukaryota</taxon>
        <taxon>Fungi</taxon>
        <taxon>Dikarya</taxon>
        <taxon>Ascomycota</taxon>
        <taxon>Pezizomycotina</taxon>
        <taxon>Sordariomycetes</taxon>
        <taxon>Hypocreomycetidae</taxon>
        <taxon>Hypocreales</taxon>
        <taxon>Clavicipitaceae</taxon>
        <taxon>Claviceps</taxon>
    </lineage>
</organism>
<dbReference type="Gene3D" id="3.40.640.10">
    <property type="entry name" value="Type I PLP-dependent aspartate aminotransferase-like (Major domain)"/>
    <property type="match status" value="1"/>
</dbReference>
<keyword evidence="8" id="KW-0479">Metal-binding</keyword>
<feature type="chain" id="PRO_5040440208" description="Aromatic amino acid beta-eliminating lyase/threonine aldolase domain-containing protein" evidence="9">
    <location>
        <begin position="19"/>
        <end position="525"/>
    </location>
</feature>
<dbReference type="InterPro" id="IPR015421">
    <property type="entry name" value="PyrdxlP-dep_Trfase_major"/>
</dbReference>
<dbReference type="InterPro" id="IPR044154">
    <property type="entry name" value="Arl8a/8b"/>
</dbReference>
<dbReference type="SUPFAM" id="SSF52540">
    <property type="entry name" value="P-loop containing nucleoside triphosphate hydrolases"/>
    <property type="match status" value="1"/>
</dbReference>
<dbReference type="InterPro" id="IPR001597">
    <property type="entry name" value="ArAA_b-elim_lyase/Thr_aldolase"/>
</dbReference>
<reference evidence="11 12" key="1">
    <citation type="journal article" date="2020" name="bioRxiv">
        <title>Whole genome comparisons of ergot fungi reveals the divergence and evolution of species within the genus Claviceps are the result of varying mechanisms driving genome evolution and host range expansion.</title>
        <authorList>
            <person name="Wyka S.A."/>
            <person name="Mondo S.J."/>
            <person name="Liu M."/>
            <person name="Dettman J."/>
            <person name="Nalam V."/>
            <person name="Broders K.D."/>
        </authorList>
    </citation>
    <scope>NUCLEOTIDE SEQUENCE [LARGE SCALE GENOMIC DNA]</scope>
    <source>
        <strain evidence="11 12">LM576</strain>
    </source>
</reference>
<dbReference type="GO" id="GO:0003924">
    <property type="term" value="F:GTPase activity"/>
    <property type="evidence" value="ECO:0007669"/>
    <property type="project" value="InterPro"/>
</dbReference>
<dbReference type="Proteomes" id="UP000732380">
    <property type="component" value="Unassembled WGS sequence"/>
</dbReference>
<feature type="binding site" evidence="8">
    <location>
        <position position="52"/>
    </location>
    <ligand>
        <name>Mg(2+)</name>
        <dbReference type="ChEBI" id="CHEBI:18420"/>
    </ligand>
</feature>
<dbReference type="PROSITE" id="PS51422">
    <property type="entry name" value="SAR1"/>
    <property type="match status" value="1"/>
</dbReference>
<name>A0A9P7PXP8_9HYPO</name>
<dbReference type="Gene3D" id="3.40.50.300">
    <property type="entry name" value="P-loop containing nucleotide triphosphate hydrolases"/>
    <property type="match status" value="1"/>
</dbReference>
<dbReference type="InterPro" id="IPR005225">
    <property type="entry name" value="Small_GTP-bd"/>
</dbReference>
<dbReference type="Pfam" id="PF01212">
    <property type="entry name" value="Beta_elim_lyase"/>
    <property type="match status" value="1"/>
</dbReference>
<evidence type="ECO:0000256" key="8">
    <source>
        <dbReference type="PIRSR" id="PIRSR606689-2"/>
    </source>
</evidence>
<evidence type="ECO:0000256" key="3">
    <source>
        <dbReference type="ARBA" id="ARBA00022741"/>
    </source>
</evidence>
<dbReference type="GO" id="GO:0046872">
    <property type="term" value="F:metal ion binding"/>
    <property type="evidence" value="ECO:0007669"/>
    <property type="project" value="UniProtKB-KW"/>
</dbReference>
<dbReference type="SMART" id="SM00175">
    <property type="entry name" value="RAB"/>
    <property type="match status" value="1"/>
</dbReference>
<feature type="binding site" evidence="8">
    <location>
        <position position="34"/>
    </location>
    <ligand>
        <name>Mg(2+)</name>
        <dbReference type="ChEBI" id="CHEBI:18420"/>
    </ligand>
</feature>
<evidence type="ECO:0000256" key="1">
    <source>
        <dbReference type="ARBA" id="ARBA00001933"/>
    </source>
</evidence>
<dbReference type="GO" id="GO:0005829">
    <property type="term" value="C:cytosol"/>
    <property type="evidence" value="ECO:0007669"/>
    <property type="project" value="TreeGrafter"/>
</dbReference>
<protein>
    <recommendedName>
        <fullName evidence="10">Aromatic amino acid beta-eliminating lyase/threonine aldolase domain-containing protein</fullName>
    </recommendedName>
</protein>
<dbReference type="GO" id="GO:0015031">
    <property type="term" value="P:protein transport"/>
    <property type="evidence" value="ECO:0007669"/>
    <property type="project" value="InterPro"/>
</dbReference>
<dbReference type="GO" id="GO:0006545">
    <property type="term" value="P:glycine biosynthetic process"/>
    <property type="evidence" value="ECO:0007669"/>
    <property type="project" value="TreeGrafter"/>
</dbReference>
<keyword evidence="8" id="KW-0460">Magnesium</keyword>
<dbReference type="Gene3D" id="3.90.1150.10">
    <property type="entry name" value="Aspartate Aminotransferase, domain 1"/>
    <property type="match status" value="1"/>
</dbReference>
<dbReference type="PANTHER" id="PTHR48097">
    <property type="entry name" value="L-THREONINE ALDOLASE-RELATED"/>
    <property type="match status" value="1"/>
</dbReference>
<dbReference type="NCBIfam" id="NF041359">
    <property type="entry name" value="GntG_guanitoxin"/>
    <property type="match status" value="1"/>
</dbReference>
<evidence type="ECO:0000313" key="12">
    <source>
        <dbReference type="Proteomes" id="UP000732380"/>
    </source>
</evidence>
<dbReference type="PROSITE" id="PS51417">
    <property type="entry name" value="ARF"/>
    <property type="match status" value="1"/>
</dbReference>
<dbReference type="FunFam" id="3.40.640.10:FF:000030">
    <property type="entry name" value="Low-specificity L-threonine aldolase"/>
    <property type="match status" value="1"/>
</dbReference>
<keyword evidence="3 7" id="KW-0547">Nucleotide-binding</keyword>
<keyword evidence="4" id="KW-0663">Pyridoxal phosphate</keyword>
<sequence length="525" mass="57257">MASIFRRMYDWLLRLFWASEMEVTLVGLQNAGKTSVLRALGGGEFTLDSIPTVGCNMKWVRHGQVSIKCWDIGGQPRFRIMWERYCRGVNAIVFIVDIADPDLVPLAKEELHSLMSYQNLAGIPLLVLGNKSDLPRKLSVDELIDELDLNQIQGREVCCYGISAKEETNLDAVVQFLVKWSDVVTTPTPSMLAAVQTCTLLDDVFEEDQTTKDLESHVAALAGKEAGLFVVSGTMGNQLALRSLLTQPPHAVLCDHRAHIIHYEAGGVSTLTGATVSPVIPKNGVYLTLEDVQQHVVLSTDVHACPTRVISLENTLNGTVMPLDEVKRISEFAREHSIKMHCDGARLWEAVASGAGTLPEFCAHFDTVSLCLSKGLGAPVGSVLVGPRTTLTHSRWVRKSIGGGMRQPGFITACGRVAVDETFGRKPDGSDGLLKASHDMAKKVEALWTGMGGKVLHPVHTNMCWIDLGSAKCSNDRFIQLSKEAGLNTSGGRLVTHYQIAQNGEDVLRRLNGVFSKVFSASEQV</sequence>